<reference evidence="2 3" key="1">
    <citation type="submission" date="2023-02" db="EMBL/GenBank/DDBJ databases">
        <title>Bacterial whole genome sequence for Curvibacter sp. HBC28.</title>
        <authorList>
            <person name="Le V."/>
            <person name="Ko S.-R."/>
            <person name="Ahn C.-Y."/>
            <person name="Oh H.-M."/>
        </authorList>
    </citation>
    <scope>NUCLEOTIDE SEQUENCE [LARGE SCALE GENOMIC DNA]</scope>
    <source>
        <strain evidence="2 3">HBC28</strain>
    </source>
</reference>
<name>A0ABT5MKR1_9BURK</name>
<feature type="region of interest" description="Disordered" evidence="1">
    <location>
        <begin position="583"/>
        <end position="607"/>
    </location>
</feature>
<feature type="compositionally biased region" description="Polar residues" evidence="1">
    <location>
        <begin position="598"/>
        <end position="607"/>
    </location>
</feature>
<evidence type="ECO:0000313" key="3">
    <source>
        <dbReference type="Proteomes" id="UP001528672"/>
    </source>
</evidence>
<keyword evidence="3" id="KW-1185">Reference proteome</keyword>
<organism evidence="2 3">
    <name type="scientific">Curvibacter microcysteis</name>
    <dbReference type="NCBI Taxonomy" id="3026419"/>
    <lineage>
        <taxon>Bacteria</taxon>
        <taxon>Pseudomonadati</taxon>
        <taxon>Pseudomonadota</taxon>
        <taxon>Betaproteobacteria</taxon>
        <taxon>Burkholderiales</taxon>
        <taxon>Comamonadaceae</taxon>
        <taxon>Curvibacter</taxon>
    </lineage>
</organism>
<dbReference type="Proteomes" id="UP001528672">
    <property type="component" value="Unassembled WGS sequence"/>
</dbReference>
<gene>
    <name evidence="2" type="ORF">PSQ39_14300</name>
</gene>
<evidence type="ECO:0000313" key="2">
    <source>
        <dbReference type="EMBL" id="MDD0815805.1"/>
    </source>
</evidence>
<protein>
    <recommendedName>
        <fullName evidence="4">DUF11 domain-containing protein</fullName>
    </recommendedName>
</protein>
<dbReference type="NCBIfam" id="TIGR01451">
    <property type="entry name" value="B_ant_repeat"/>
    <property type="match status" value="2"/>
</dbReference>
<dbReference type="InterPro" id="IPR047589">
    <property type="entry name" value="DUF11_rpt"/>
</dbReference>
<comment type="caution">
    <text evidence="2">The sequence shown here is derived from an EMBL/GenBank/DDBJ whole genome shotgun (WGS) entry which is preliminary data.</text>
</comment>
<evidence type="ECO:0000256" key="1">
    <source>
        <dbReference type="SAM" id="MobiDB-lite"/>
    </source>
</evidence>
<sequence length="979" mass="98026">MKTFAYSPRGGRRIRSVWGGGGALVLGALMALGGMGGAQAAPAPAGTKIGNQALATFMDANNIRQESKSNEALTMVEFVGAFTLTADNTKSAAAGNTVPMAHTLVNNGNDKDTFLIKVVDATSSSPTMTKITIYPDANGTGSPSGTPLCSSDATLSATPCSPNGVPVTVAGNGGAFRFVVAYGVPSTAGTGWVGKGTVTASVPTLTSTPSGTTSGAYTTTTQTNTDTINLTNGAAFTVSKSISIPAVKAPNNKDWPAASTSVKPSVAGSVCSSTWDASKPNGVTVDPRCNYTVYTINYSNTGASAGAFSFKDNIPSGMTYVTGSAVWSGNGGVALAEPATAPPVNFTVSGNNLSTTVPAVAANQTGSVSFVVLVNSTAKPDGSNTGNVALYGTTDCPASSIDTCAVTPTNRPPVSVSQVYAVAASSTAGTTTSDSSSPLALPASNAAPENNLVVMPSVAANGWVRFTNHVVNTGNGTDTFNMKVGANSGFPANTQFDFFKSDGLTPLLDTNNDGIADTGPLDPGAASIIIVKVTVPPTTPVGSGPLSARIDAISAGSGSTVLDSVWDQVGIVTTSALVDLTNTAAGSTDPNSGDVGTGPSNAPTTTQAATPGVAAQFSLFVKNNDSINATYSLSASQSQTFPGTLPAGWTVKFYASGTTCSASTLPAELSSITVNAGQQTGLVACVTPPTTAVTTSSTQSIYFQVKSTTNASTGAIVSDIKLDAVTLNPATKKQLLLTNSQTGQVQPGGTTSYIHTLQNASAAPQSCGPFNVTVTSPDAGWTYSVATVDSSGTPTNLTGQLPVLAAGSEVKLRITVNAPAGAVDKFINNATITVTDASANACGTANNVDSTSVLLGNQVGMVKEQAIDASCNGVAGAFSTNTLTLKPGACVIYRITATNNGVTPVTKVFINDMVPSYTSLTATQPSDKCVASSNATGGPVNFANTPGSVGVTCGADSVVIPSGGTLTMKFGVKLDPVVP</sequence>
<proteinExistence type="predicted"/>
<dbReference type="EMBL" id="JAQSIO010000005">
    <property type="protein sequence ID" value="MDD0815805.1"/>
    <property type="molecule type" value="Genomic_DNA"/>
</dbReference>
<dbReference type="RefSeq" id="WP_273927505.1">
    <property type="nucleotide sequence ID" value="NZ_JAQSIO010000005.1"/>
</dbReference>
<evidence type="ECO:0008006" key="4">
    <source>
        <dbReference type="Google" id="ProtNLM"/>
    </source>
</evidence>
<accession>A0ABT5MKR1</accession>